<dbReference type="AlphaFoldDB" id="A0A344L835"/>
<dbReference type="InterPro" id="IPR036412">
    <property type="entry name" value="HAD-like_sf"/>
</dbReference>
<proteinExistence type="predicted"/>
<dbReference type="KEGG" id="aab:A4R43_18170"/>
<dbReference type="Gene3D" id="1.10.150.240">
    <property type="entry name" value="Putative phosphatase, domain 2"/>
    <property type="match status" value="1"/>
</dbReference>
<dbReference type="InterPro" id="IPR023198">
    <property type="entry name" value="PGP-like_dom2"/>
</dbReference>
<accession>A0A344L835</accession>
<reference evidence="1 2" key="1">
    <citation type="submission" date="2016-04" db="EMBL/GenBank/DDBJ databases">
        <title>Complete genome sequence and analysis of deep-sea sediment isolate, Amycolatopsis sp. WP1.</title>
        <authorList>
            <person name="Wang H."/>
            <person name="Chen S."/>
            <person name="Wu Q."/>
        </authorList>
    </citation>
    <scope>NUCLEOTIDE SEQUENCE [LARGE SCALE GENOMIC DNA]</scope>
    <source>
        <strain evidence="1 2">WP1</strain>
    </source>
</reference>
<name>A0A344L835_9PSEU</name>
<organism evidence="1 2">
    <name type="scientific">Amycolatopsis albispora</name>
    <dbReference type="NCBI Taxonomy" id="1804986"/>
    <lineage>
        <taxon>Bacteria</taxon>
        <taxon>Bacillati</taxon>
        <taxon>Actinomycetota</taxon>
        <taxon>Actinomycetes</taxon>
        <taxon>Pseudonocardiales</taxon>
        <taxon>Pseudonocardiaceae</taxon>
        <taxon>Amycolatopsis</taxon>
    </lineage>
</organism>
<dbReference type="GO" id="GO:0008967">
    <property type="term" value="F:phosphoglycolate phosphatase activity"/>
    <property type="evidence" value="ECO:0007669"/>
    <property type="project" value="TreeGrafter"/>
</dbReference>
<dbReference type="PANTHER" id="PTHR43434:SF19">
    <property type="entry name" value="PHOSPHONOACETALDEHYDE HYDROLASE"/>
    <property type="match status" value="1"/>
</dbReference>
<dbReference type="SFLD" id="SFLDG01129">
    <property type="entry name" value="C1.5:_HAD__Beta-PGM__Phosphata"/>
    <property type="match status" value="1"/>
</dbReference>
<dbReference type="GO" id="GO:0005829">
    <property type="term" value="C:cytosol"/>
    <property type="evidence" value="ECO:0007669"/>
    <property type="project" value="TreeGrafter"/>
</dbReference>
<dbReference type="PANTHER" id="PTHR43434">
    <property type="entry name" value="PHOSPHOGLYCOLATE PHOSPHATASE"/>
    <property type="match status" value="1"/>
</dbReference>
<evidence type="ECO:0000313" key="2">
    <source>
        <dbReference type="Proteomes" id="UP000250434"/>
    </source>
</evidence>
<dbReference type="SFLD" id="SFLDS00003">
    <property type="entry name" value="Haloacid_Dehalogenase"/>
    <property type="match status" value="1"/>
</dbReference>
<sequence>MNSTPPRLVLWDIDLTLVDLRGLGGRWYTEALPAVTGTTLRELPSFPGRTERAITTDILTKHDVEPTDELIQRMWRELVRLSERGRATLAEFGHALPGAALALSTLAGQGVVQSLVTGNLPEIALHKLAAFDLHGHLDLEIGGYGTLSAHRPDLVAHAIRLASEKHGRPFAPEAVAVVGDTPHDVTAALAHGTIAVGVATGKHSAEELADAGAHHVLTDLSDTETVVRALAG</sequence>
<dbReference type="RefSeq" id="WP_236809109.1">
    <property type="nucleotide sequence ID" value="NZ_CP015163.1"/>
</dbReference>
<keyword evidence="2" id="KW-1185">Reference proteome</keyword>
<dbReference type="SUPFAM" id="SSF56784">
    <property type="entry name" value="HAD-like"/>
    <property type="match status" value="1"/>
</dbReference>
<dbReference type="Proteomes" id="UP000250434">
    <property type="component" value="Chromosome"/>
</dbReference>
<dbReference type="Pfam" id="PF12710">
    <property type="entry name" value="HAD"/>
    <property type="match status" value="1"/>
</dbReference>
<dbReference type="InterPro" id="IPR023214">
    <property type="entry name" value="HAD_sf"/>
</dbReference>
<dbReference type="Gene3D" id="3.40.50.1000">
    <property type="entry name" value="HAD superfamily/HAD-like"/>
    <property type="match status" value="1"/>
</dbReference>
<dbReference type="InterPro" id="IPR050155">
    <property type="entry name" value="HAD-like_hydrolase_sf"/>
</dbReference>
<protein>
    <submittedName>
        <fullName evidence="1">Haloacid dehalogenase</fullName>
    </submittedName>
</protein>
<dbReference type="EMBL" id="CP015163">
    <property type="protein sequence ID" value="AXB44209.1"/>
    <property type="molecule type" value="Genomic_DNA"/>
</dbReference>
<gene>
    <name evidence="1" type="ORF">A4R43_18170</name>
</gene>
<dbReference type="GO" id="GO:0006281">
    <property type="term" value="P:DNA repair"/>
    <property type="evidence" value="ECO:0007669"/>
    <property type="project" value="TreeGrafter"/>
</dbReference>
<evidence type="ECO:0000313" key="1">
    <source>
        <dbReference type="EMBL" id="AXB44209.1"/>
    </source>
</evidence>